<dbReference type="EMBL" id="JAQQXS010000012">
    <property type="protein sequence ID" value="MDC8786318.1"/>
    <property type="molecule type" value="Genomic_DNA"/>
</dbReference>
<protein>
    <submittedName>
        <fullName evidence="2">Uncharacterized protein</fullName>
    </submittedName>
</protein>
<proteinExistence type="predicted"/>
<gene>
    <name evidence="2" type="ORF">PRZ01_14075</name>
</gene>
<name>A0ABT5KTQ6_9BURK</name>
<evidence type="ECO:0000313" key="2">
    <source>
        <dbReference type="EMBL" id="MDC8786318.1"/>
    </source>
</evidence>
<organism evidence="2 3">
    <name type="scientific">Roseateles koreensis</name>
    <dbReference type="NCBI Taxonomy" id="2987526"/>
    <lineage>
        <taxon>Bacteria</taxon>
        <taxon>Pseudomonadati</taxon>
        <taxon>Pseudomonadota</taxon>
        <taxon>Betaproteobacteria</taxon>
        <taxon>Burkholderiales</taxon>
        <taxon>Sphaerotilaceae</taxon>
        <taxon>Roseateles</taxon>
    </lineage>
</organism>
<keyword evidence="3" id="KW-1185">Reference proteome</keyword>
<comment type="caution">
    <text evidence="2">The sequence shown here is derived from an EMBL/GenBank/DDBJ whole genome shotgun (WGS) entry which is preliminary data.</text>
</comment>
<dbReference type="RefSeq" id="WP_273597432.1">
    <property type="nucleotide sequence ID" value="NZ_JAQQXS010000012.1"/>
</dbReference>
<dbReference type="Proteomes" id="UP001219862">
    <property type="component" value="Unassembled WGS sequence"/>
</dbReference>
<accession>A0ABT5KTQ6</accession>
<sequence length="646" mass="71562">MNSIEGTVARTESLSNEVSFFITYLDASNRLDRFRAVKDAFEHPPRRGESFAAIGHVAQSESAGVGFVAKKGHIIPPHTAAALRQLLAGQPQFSFLSNADIRSLEAASFDELTSWLGTNEVDRLVACGVSESAAGALCLQWQAYLEELRLMDETLGMKVSPRNLRTLVDMWPDASERVKANPYCLAPLVEWHRLDAKGRSASIAEDDVRRLRGAVTAAYFQDGTRYRWFFEKDELLSRLVSLVLERRLAEIAIEDSLQVQNLTLTRGKVDVYQDHAGMRLSNAAARHLSLRSARGARFTVASPRRRFHASSEAVADAPDAFHVFPSHRWAKATKASDWATWGDLFAEASDAKPRSRQTAVIHGTDGIDFCALLRILSRVSADRFTLMGAAHQAHPNSVMGCAVGPTRLKCWKAAGAEKAISSIPIPTREALIDEALFLYRTHELDGPTLILCQSAEDADELNKKLHLERVDYLKQQKQQFVQVQISRGQHATIGDPVRWNSSHLHLGANAGMTGQISKVFVTPEGIPGQARDYFLFTVGVDERNEVFVPASERKALELGYASTINDWHSDIWDCVIIVLEDWKSGKSCVDLAIGISTEKVICVFVGEEIPAEYFNEDERVEPEDNLEDSSNDTLGKEGKRTISVAS</sequence>
<evidence type="ECO:0000313" key="3">
    <source>
        <dbReference type="Proteomes" id="UP001219862"/>
    </source>
</evidence>
<reference evidence="2 3" key="1">
    <citation type="submission" date="2022-10" db="EMBL/GenBank/DDBJ databases">
        <title>paucibacter sp. hw8 Genome sequencing.</title>
        <authorList>
            <person name="Park S."/>
        </authorList>
    </citation>
    <scope>NUCLEOTIDE SEQUENCE [LARGE SCALE GENOMIC DNA]</scope>
    <source>
        <strain evidence="3">hw8</strain>
    </source>
</reference>
<feature type="region of interest" description="Disordered" evidence="1">
    <location>
        <begin position="616"/>
        <end position="646"/>
    </location>
</feature>
<evidence type="ECO:0000256" key="1">
    <source>
        <dbReference type="SAM" id="MobiDB-lite"/>
    </source>
</evidence>
<feature type="compositionally biased region" description="Acidic residues" evidence="1">
    <location>
        <begin position="616"/>
        <end position="630"/>
    </location>
</feature>